<dbReference type="InterPro" id="IPR014030">
    <property type="entry name" value="Ketoacyl_synth_N"/>
</dbReference>
<dbReference type="Pfam" id="PF08659">
    <property type="entry name" value="KR"/>
    <property type="match status" value="1"/>
</dbReference>
<evidence type="ECO:0000256" key="2">
    <source>
        <dbReference type="ARBA" id="ARBA00022553"/>
    </source>
</evidence>
<dbReference type="SUPFAM" id="SSF55048">
    <property type="entry name" value="Probable ACP-binding domain of malonyl-CoA ACP transacylase"/>
    <property type="match status" value="1"/>
</dbReference>
<dbReference type="Gene3D" id="3.30.70.3290">
    <property type="match status" value="1"/>
</dbReference>
<dbReference type="Proteomes" id="UP000799437">
    <property type="component" value="Unassembled WGS sequence"/>
</dbReference>
<feature type="domain" description="PKS/mFAS DH" evidence="7">
    <location>
        <begin position="979"/>
        <end position="1285"/>
    </location>
</feature>
<dbReference type="SMART" id="SM00827">
    <property type="entry name" value="PKS_AT"/>
    <property type="match status" value="1"/>
</dbReference>
<dbReference type="InterPro" id="IPR036736">
    <property type="entry name" value="ACP-like_sf"/>
</dbReference>
<dbReference type="InterPro" id="IPR013154">
    <property type="entry name" value="ADH-like_N"/>
</dbReference>
<dbReference type="InterPro" id="IPR016035">
    <property type="entry name" value="Acyl_Trfase/lysoPLipase"/>
</dbReference>
<dbReference type="Gene3D" id="3.40.47.10">
    <property type="match status" value="1"/>
</dbReference>
<dbReference type="InterPro" id="IPR020843">
    <property type="entry name" value="ER"/>
</dbReference>
<evidence type="ECO:0000313" key="9">
    <source>
        <dbReference type="Proteomes" id="UP000799437"/>
    </source>
</evidence>
<keyword evidence="1" id="KW-0596">Phosphopantetheine</keyword>
<dbReference type="PROSITE" id="PS52019">
    <property type="entry name" value="PKS_MFAS_DH"/>
    <property type="match status" value="1"/>
</dbReference>
<dbReference type="Pfam" id="PF02801">
    <property type="entry name" value="Ketoacyl-synt_C"/>
    <property type="match status" value="1"/>
</dbReference>
<dbReference type="GO" id="GO:0010181">
    <property type="term" value="F:FMN binding"/>
    <property type="evidence" value="ECO:0007669"/>
    <property type="project" value="InterPro"/>
</dbReference>
<sequence>MAAVVECKRLVWILIGKHCSRFTPRHPTTSLLITYQSPTSLVIMACTLQSERVDNVSDAIAIIGMGCRLPGDVKCPSDLWNMLLRQQVANSARVPSSRFNIAAFLHENPERPGSFNVPGGYFLDDDLEYFDPTMFNLSPIEAAWMDPQQRKLLEVVYEAIENSGTPMHKVASQVTGCFAASFVSDWQQMIMKEPDFRHSYTATGVDPGILGNRISHVFGLRGPSVLMNTACSSTMYALDAACNAVRRGECEGAIVGGANLVVTVDQQINTAKLGVLSPTNACHTFDESADGYGRADGVGALYIKGLAAAMRDGDPIRGVIRSVCTNANGRHSDNGITYPSIQGQRDVILKAYELAGLSPDLTTYIETHGTGTKIGDSIELHAVSQAMRPMGTSDKPILVGSVKPNVGHSEASSSIATIMKVVMALENKVIPPTAGVRRLARNIDWENWKVKVVTEPTPFPTEPTVRRVGVSAFGYGGTNGHAIVENVENLVPDYRGHKLPSHSAMDSKNLDAQRPFLLPFSAHNKISLRKNIKTYAAFRPIPNLLDLSYTLSSRRTALGYRTFAVCYKHEFDNGMLLALERNVWHAKENESVAFAFTGQGAQWTQMGLCLMRCYPSFRHSIQDLDSILSGTETPPSWTLLGTLERTEADNLINEPTYSQPLCTAIQIALVDLLFSWGVKPAAVIGHSSGEIAAAYAAGIISSKQALLLAYYRGKAVAQKQSDGAMLAVANTLDEAKHRIQRFEGRVAVACINSPSNVTLSGERCAIEELKETFDKAGIFARALKTSGNAYHSHLMKPVTGIYESYISDLFVDAAPKKGTCPMFSTVSGCMVDESELNPEYWVKNLISPVQFADGFKHMVESTGNIGCVLEIGPHAALSGPIRQLIMAQGAQIEYIATLRRGEDDAVQLLKAVGTLWARNVKIDIDAVTQGESVDCTGQIAKQRGQLLVDLPPYQWAYSKKLWFEARQSREHRQAVFPRHDILGRRIAGSSAIEPVWRNILRHKDLPWLKDHSLGADAIFPATGYFAMAIEALTQIYATEPGIEIQGYTLRDVSISTALVIPAEDDGVEVIFRMSPLESVLDVTNGRGKVKWYSFSMSSVLTDTWKRHAEGKIAINVRKRGRKPRPIPAMPMRTTYKSWNERLRSFGFDFGPSFRNTMFLNVDGITHCATADIAIKKESGTITDESRYCIHPVSLDSCLQITSAAIVAGRLAEVTAGTVLTFFDEVSIWPPRDAQLETTGAMSHVSVSAKGSRSFLVDAQMIAHDGELIADFSQIRCLYYEAAIPQSSIQPEPTYMQQKWLPDIVTSQVGIASLDTGRIDLEAIMRHTLHKYGSLNVVSFDTEVADLIQHLHPSAILDRVASPDVSSWVPSSKDPANLVVIPSSFVCGDIEHVFAQLHIEDGSECIIIFQGKYPQIKKYLDELSDSGELLLKSITDWDLDESGHCIKQMHAFTATSKEIQARALSETAVFVYRNQQPRCLNELMQAFLRHGRKVRISNFKDLTVAEDEQLIMLTDAAGPMLADMEKEELSTLQRLLENPPPLLWLTFGDLTAARLPEHSMMSGWSRVVRNEIALLKLVLVDLAESSSPNLEQVVQIARRQLVYSSTLETEYAIRAGVVHICRIAPFQHENEGGRLITLAATNDKSGLTGFARGGRVMFRIEPDKAQELGPDQVEIDVCTIGLWPEDSFAANGSLASELLNHEVAGTVLRVGSRVESVTVGDRVAGFCFGTLSPIQVTPARLVKVVPEGMDSATTSSVYCAFTTAHYALHELGRLSAGDNVVILDGSGSCGHAALQLCRLAGARVSVITHSNENAEALRKQFPYANVLMARDRDIVCQLADVSDGKGVDIILAPSFGDISLLMECSRAAGTHGRLIRYGQTIASQLASDLNNTNGLNFDCFDIKSLAESRKLKALERNMHKVWQLLENGEIYCSWNISEVTVGEIDALFHSFPTDIAAARPVIRYSKATEIHAIPAKKRMRFRNDASYLLVGCLGGLGRSLTNWMVNQGATSLIFLSRSGATNREAAELVRSVRARGVDVTVIQADVSSKKALTDALTKVDPARPIRGVVNAAGSFKDSMFRNMTIDAWHAALQAKVKGSLNLHEAFTTKGELDFFLMTGSASATLGSAGQSNYASGNNFLDGLARHRSVLGLPGVSLILPMVLGIGYVADRPELEATIIRKGTYGIEEQEMLQSFEDAMLLQTSGTINTQGNDHLIVGLQPKRLAAAMESNTTDTEATNWLRDSRLLRLASMIEAHGSSKGGNIKSNRGIQLSIKNTDTRADAQKLAEESVIERMSRLLMLELDEVKDGAGSRSVASYGLDSMIGAEFRNWIFREFGVDVVFQKLLAGSLTISGLATLLCNTIREETS</sequence>
<dbReference type="GO" id="GO:0009055">
    <property type="term" value="F:electron transfer activity"/>
    <property type="evidence" value="ECO:0007669"/>
    <property type="project" value="InterPro"/>
</dbReference>
<dbReference type="Gene3D" id="3.10.129.110">
    <property type="entry name" value="Polyketide synthase dehydratase"/>
    <property type="match status" value="1"/>
</dbReference>
<dbReference type="InterPro" id="IPR049551">
    <property type="entry name" value="PKS_DH_C"/>
</dbReference>
<evidence type="ECO:0000259" key="7">
    <source>
        <dbReference type="PROSITE" id="PS52019"/>
    </source>
</evidence>
<feature type="domain" description="Ketosynthase family 3 (KS3)" evidence="6">
    <location>
        <begin position="57"/>
        <end position="486"/>
    </location>
</feature>
<dbReference type="SMART" id="SM00822">
    <property type="entry name" value="PKS_KR"/>
    <property type="match status" value="1"/>
</dbReference>
<dbReference type="CDD" id="cd05195">
    <property type="entry name" value="enoyl_red"/>
    <property type="match status" value="1"/>
</dbReference>
<dbReference type="InterPro" id="IPR014031">
    <property type="entry name" value="Ketoacyl_synth_C"/>
</dbReference>
<dbReference type="SMART" id="SM00825">
    <property type="entry name" value="PKS_KS"/>
    <property type="match status" value="1"/>
</dbReference>
<feature type="region of interest" description="N-terminal hotdog fold" evidence="5">
    <location>
        <begin position="979"/>
        <end position="1119"/>
    </location>
</feature>
<dbReference type="InterPro" id="IPR001227">
    <property type="entry name" value="Ac_transferase_dom_sf"/>
</dbReference>
<dbReference type="InterPro" id="IPR020841">
    <property type="entry name" value="PKS_Beta-ketoAc_synthase_dom"/>
</dbReference>
<dbReference type="InterPro" id="IPR049552">
    <property type="entry name" value="PKS_DH_N"/>
</dbReference>
<dbReference type="GO" id="GO:0016491">
    <property type="term" value="F:oxidoreductase activity"/>
    <property type="evidence" value="ECO:0007669"/>
    <property type="project" value="InterPro"/>
</dbReference>
<feature type="region of interest" description="C-terminal hotdog fold" evidence="5">
    <location>
        <begin position="1130"/>
        <end position="1285"/>
    </location>
</feature>
<dbReference type="InterPro" id="IPR057326">
    <property type="entry name" value="KR_dom"/>
</dbReference>
<dbReference type="GO" id="GO:0044550">
    <property type="term" value="P:secondary metabolite biosynthetic process"/>
    <property type="evidence" value="ECO:0007669"/>
    <property type="project" value="TreeGrafter"/>
</dbReference>
<dbReference type="GO" id="GO:0006633">
    <property type="term" value="P:fatty acid biosynthetic process"/>
    <property type="evidence" value="ECO:0007669"/>
    <property type="project" value="InterPro"/>
</dbReference>
<dbReference type="InterPro" id="IPR016036">
    <property type="entry name" value="Malonyl_transacylase_ACP-bd"/>
</dbReference>
<dbReference type="InterPro" id="IPR013968">
    <property type="entry name" value="PKS_KR"/>
</dbReference>
<dbReference type="OrthoDB" id="329835at2759"/>
<dbReference type="Pfam" id="PF21089">
    <property type="entry name" value="PKS_DH_N"/>
    <property type="match status" value="1"/>
</dbReference>
<dbReference type="InterPro" id="IPR036291">
    <property type="entry name" value="NAD(P)-bd_dom_sf"/>
</dbReference>
<keyword evidence="4" id="KW-0511">Multifunctional enzyme</keyword>
<dbReference type="SUPFAM" id="SSF50129">
    <property type="entry name" value="GroES-like"/>
    <property type="match status" value="1"/>
</dbReference>
<dbReference type="Gene3D" id="3.90.180.10">
    <property type="entry name" value="Medium-chain alcohol dehydrogenases, catalytic domain"/>
    <property type="match status" value="1"/>
</dbReference>
<dbReference type="PROSITE" id="PS52004">
    <property type="entry name" value="KS3_2"/>
    <property type="match status" value="1"/>
</dbReference>
<dbReference type="PROSITE" id="PS00201">
    <property type="entry name" value="FLAVODOXIN"/>
    <property type="match status" value="1"/>
</dbReference>
<dbReference type="GeneID" id="54483695"/>
<evidence type="ECO:0000256" key="5">
    <source>
        <dbReference type="PROSITE-ProRule" id="PRU01363"/>
    </source>
</evidence>
<dbReference type="SUPFAM" id="SSF52151">
    <property type="entry name" value="FabD/lysophospholipase-like"/>
    <property type="match status" value="1"/>
</dbReference>
<evidence type="ECO:0000259" key="6">
    <source>
        <dbReference type="PROSITE" id="PS52004"/>
    </source>
</evidence>
<dbReference type="Pfam" id="PF16197">
    <property type="entry name" value="KAsynt_C_assoc"/>
    <property type="match status" value="1"/>
</dbReference>
<protein>
    <recommendedName>
        <fullName evidence="10">Polyketide synthase</fullName>
    </recommendedName>
</protein>
<dbReference type="GO" id="GO:0004312">
    <property type="term" value="F:fatty acid synthase activity"/>
    <property type="evidence" value="ECO:0007669"/>
    <property type="project" value="TreeGrafter"/>
</dbReference>
<evidence type="ECO:0000256" key="1">
    <source>
        <dbReference type="ARBA" id="ARBA00022450"/>
    </source>
</evidence>
<proteinExistence type="predicted"/>
<evidence type="ECO:0000256" key="4">
    <source>
        <dbReference type="ARBA" id="ARBA00023268"/>
    </source>
</evidence>
<name>A0A6A6WI03_9PEZI</name>
<dbReference type="InterPro" id="IPR018201">
    <property type="entry name" value="Ketoacyl_synth_AS"/>
</dbReference>
<dbReference type="SUPFAM" id="SSF47336">
    <property type="entry name" value="ACP-like"/>
    <property type="match status" value="1"/>
</dbReference>
<dbReference type="InterPro" id="IPR020807">
    <property type="entry name" value="PKS_DH"/>
</dbReference>
<dbReference type="FunFam" id="3.40.366.10:FF:000002">
    <property type="entry name" value="Probable polyketide synthase 2"/>
    <property type="match status" value="1"/>
</dbReference>
<dbReference type="Gene3D" id="3.40.366.10">
    <property type="entry name" value="Malonyl-Coenzyme A Acyl Carrier Protein, domain 2"/>
    <property type="match status" value="1"/>
</dbReference>
<dbReference type="InterPro" id="IPR049900">
    <property type="entry name" value="PKS_mFAS_DH"/>
</dbReference>
<reference evidence="8" key="1">
    <citation type="journal article" date="2020" name="Stud. Mycol.">
        <title>101 Dothideomycetes genomes: a test case for predicting lifestyles and emergence of pathogens.</title>
        <authorList>
            <person name="Haridas S."/>
            <person name="Albert R."/>
            <person name="Binder M."/>
            <person name="Bloem J."/>
            <person name="Labutti K."/>
            <person name="Salamov A."/>
            <person name="Andreopoulos B."/>
            <person name="Baker S."/>
            <person name="Barry K."/>
            <person name="Bills G."/>
            <person name="Bluhm B."/>
            <person name="Cannon C."/>
            <person name="Castanera R."/>
            <person name="Culley D."/>
            <person name="Daum C."/>
            <person name="Ezra D."/>
            <person name="Gonzalez J."/>
            <person name="Henrissat B."/>
            <person name="Kuo A."/>
            <person name="Liang C."/>
            <person name="Lipzen A."/>
            <person name="Lutzoni F."/>
            <person name="Magnuson J."/>
            <person name="Mondo S."/>
            <person name="Nolan M."/>
            <person name="Ohm R."/>
            <person name="Pangilinan J."/>
            <person name="Park H.-J."/>
            <person name="Ramirez L."/>
            <person name="Alfaro M."/>
            <person name="Sun H."/>
            <person name="Tritt A."/>
            <person name="Yoshinaga Y."/>
            <person name="Zwiers L.-H."/>
            <person name="Turgeon B."/>
            <person name="Goodwin S."/>
            <person name="Spatafora J."/>
            <person name="Crous P."/>
            <person name="Grigoriev I."/>
        </authorList>
    </citation>
    <scope>NUCLEOTIDE SEQUENCE</scope>
    <source>
        <strain evidence="8">CBS 121739</strain>
    </source>
</reference>
<dbReference type="CDD" id="cd05274">
    <property type="entry name" value="KR_FAS_SDR_x"/>
    <property type="match status" value="1"/>
</dbReference>
<dbReference type="SMART" id="SM00829">
    <property type="entry name" value="PKS_ER"/>
    <property type="match status" value="1"/>
</dbReference>
<evidence type="ECO:0000256" key="3">
    <source>
        <dbReference type="ARBA" id="ARBA00022679"/>
    </source>
</evidence>
<dbReference type="InterPro" id="IPR016039">
    <property type="entry name" value="Thiolase-like"/>
</dbReference>
<dbReference type="InterPro" id="IPR032821">
    <property type="entry name" value="PKS_assoc"/>
</dbReference>
<evidence type="ECO:0008006" key="10">
    <source>
        <dbReference type="Google" id="ProtNLM"/>
    </source>
</evidence>
<dbReference type="InterPro" id="IPR014043">
    <property type="entry name" value="Acyl_transferase_dom"/>
</dbReference>
<feature type="active site" description="Proton acceptor; for dehydratase activity" evidence="5">
    <location>
        <position position="1011"/>
    </location>
</feature>
<dbReference type="Pfam" id="PF00698">
    <property type="entry name" value="Acyl_transf_1"/>
    <property type="match status" value="1"/>
</dbReference>
<dbReference type="InterPro" id="IPR042104">
    <property type="entry name" value="PKS_dehydratase_sf"/>
</dbReference>
<dbReference type="PROSITE" id="PS00606">
    <property type="entry name" value="KS3_1"/>
    <property type="match status" value="1"/>
</dbReference>
<organism evidence="8 9">
    <name type="scientific">Pseudovirgaria hyperparasitica</name>
    <dbReference type="NCBI Taxonomy" id="470096"/>
    <lineage>
        <taxon>Eukaryota</taxon>
        <taxon>Fungi</taxon>
        <taxon>Dikarya</taxon>
        <taxon>Ascomycota</taxon>
        <taxon>Pezizomycotina</taxon>
        <taxon>Dothideomycetes</taxon>
        <taxon>Dothideomycetes incertae sedis</taxon>
        <taxon>Acrospermales</taxon>
        <taxon>Acrospermaceae</taxon>
        <taxon>Pseudovirgaria</taxon>
    </lineage>
</organism>
<dbReference type="InterPro" id="IPR001226">
    <property type="entry name" value="Flavodoxin_CS"/>
</dbReference>
<dbReference type="EMBL" id="ML996567">
    <property type="protein sequence ID" value="KAF2760781.1"/>
    <property type="molecule type" value="Genomic_DNA"/>
</dbReference>
<dbReference type="Pfam" id="PF14765">
    <property type="entry name" value="PS-DH"/>
    <property type="match status" value="1"/>
</dbReference>
<dbReference type="Gene3D" id="3.40.50.720">
    <property type="entry name" value="NAD(P)-binding Rossmann-like Domain"/>
    <property type="match status" value="2"/>
</dbReference>
<dbReference type="SUPFAM" id="SSF53901">
    <property type="entry name" value="Thiolase-like"/>
    <property type="match status" value="1"/>
</dbReference>
<dbReference type="GO" id="GO:0004315">
    <property type="term" value="F:3-oxoacyl-[acyl-carrier-protein] synthase activity"/>
    <property type="evidence" value="ECO:0007669"/>
    <property type="project" value="InterPro"/>
</dbReference>
<dbReference type="RefSeq" id="XP_033603232.1">
    <property type="nucleotide sequence ID" value="XM_033742641.1"/>
</dbReference>
<dbReference type="SUPFAM" id="SSF51735">
    <property type="entry name" value="NAD(P)-binding Rossmann-fold domains"/>
    <property type="match status" value="2"/>
</dbReference>
<feature type="active site" description="Proton donor; for dehydratase activity" evidence="5">
    <location>
        <position position="1195"/>
    </location>
</feature>
<dbReference type="Pfam" id="PF08240">
    <property type="entry name" value="ADH_N"/>
    <property type="match status" value="1"/>
</dbReference>
<evidence type="ECO:0000313" key="8">
    <source>
        <dbReference type="EMBL" id="KAF2760781.1"/>
    </source>
</evidence>
<dbReference type="SMART" id="SM00826">
    <property type="entry name" value="PKS_DH"/>
    <property type="match status" value="1"/>
</dbReference>
<dbReference type="InterPro" id="IPR050091">
    <property type="entry name" value="PKS_NRPS_Biosynth_Enz"/>
</dbReference>
<dbReference type="InterPro" id="IPR011032">
    <property type="entry name" value="GroES-like_sf"/>
</dbReference>
<keyword evidence="3" id="KW-0808">Transferase</keyword>
<dbReference type="Pfam" id="PF00109">
    <property type="entry name" value="ketoacyl-synt"/>
    <property type="match status" value="1"/>
</dbReference>
<accession>A0A6A6WI03</accession>
<dbReference type="PANTHER" id="PTHR43775">
    <property type="entry name" value="FATTY ACID SYNTHASE"/>
    <property type="match status" value="1"/>
</dbReference>
<dbReference type="CDD" id="cd00833">
    <property type="entry name" value="PKS"/>
    <property type="match status" value="1"/>
</dbReference>
<keyword evidence="9" id="KW-1185">Reference proteome</keyword>
<gene>
    <name evidence="8" type="ORF">EJ05DRAFT_461353</name>
</gene>
<dbReference type="PANTHER" id="PTHR43775:SF37">
    <property type="entry name" value="SI:DKEY-61P9.11"/>
    <property type="match status" value="1"/>
</dbReference>
<keyword evidence="2" id="KW-0597">Phosphoprotein</keyword>